<protein>
    <recommendedName>
        <fullName evidence="2">Aminoglycoside phosphotransferase domain-containing protein</fullName>
    </recommendedName>
</protein>
<dbReference type="InterPro" id="IPR051678">
    <property type="entry name" value="AGP_Transferase"/>
</dbReference>
<gene>
    <name evidence="3" type="ORF">AAFC00_004897</name>
</gene>
<dbReference type="EMBL" id="JBFMKM010000016">
    <property type="protein sequence ID" value="KAL1297356.1"/>
    <property type="molecule type" value="Genomic_DNA"/>
</dbReference>
<reference evidence="3 4" key="1">
    <citation type="submission" date="2024-07" db="EMBL/GenBank/DDBJ databases">
        <title>Draft sequence of the Neodothiora populina.</title>
        <authorList>
            <person name="Drown D.D."/>
            <person name="Schuette U.S."/>
            <person name="Buechlein A.B."/>
            <person name="Rusch D.R."/>
            <person name="Winton L.W."/>
            <person name="Adams G.A."/>
        </authorList>
    </citation>
    <scope>NUCLEOTIDE SEQUENCE [LARGE SCALE GENOMIC DNA]</scope>
    <source>
        <strain evidence="3 4">CPC 39397</strain>
    </source>
</reference>
<accession>A0ABR3P3V4</accession>
<evidence type="ECO:0000256" key="1">
    <source>
        <dbReference type="SAM" id="MobiDB-lite"/>
    </source>
</evidence>
<proteinExistence type="predicted"/>
<dbReference type="InterPro" id="IPR002575">
    <property type="entry name" value="Aminoglycoside_PTrfase"/>
</dbReference>
<dbReference type="Pfam" id="PF01636">
    <property type="entry name" value="APH"/>
    <property type="match status" value="1"/>
</dbReference>
<comment type="caution">
    <text evidence="3">The sequence shown here is derived from an EMBL/GenBank/DDBJ whole genome shotgun (WGS) entry which is preliminary data.</text>
</comment>
<dbReference type="Gene3D" id="3.90.1200.10">
    <property type="match status" value="1"/>
</dbReference>
<evidence type="ECO:0000313" key="3">
    <source>
        <dbReference type="EMBL" id="KAL1297356.1"/>
    </source>
</evidence>
<dbReference type="InterPro" id="IPR011009">
    <property type="entry name" value="Kinase-like_dom_sf"/>
</dbReference>
<dbReference type="GeneID" id="95978597"/>
<evidence type="ECO:0000259" key="2">
    <source>
        <dbReference type="Pfam" id="PF01636"/>
    </source>
</evidence>
<dbReference type="PANTHER" id="PTHR21310:SF54">
    <property type="entry name" value="AMINOGLYCOSIDE PHOSPHOTRANSFERASE DOMAIN-CONTAINING PROTEIN"/>
    <property type="match status" value="1"/>
</dbReference>
<feature type="region of interest" description="Disordered" evidence="1">
    <location>
        <begin position="29"/>
        <end position="48"/>
    </location>
</feature>
<dbReference type="Proteomes" id="UP001562354">
    <property type="component" value="Unassembled WGS sequence"/>
</dbReference>
<dbReference type="SUPFAM" id="SSF56112">
    <property type="entry name" value="Protein kinase-like (PK-like)"/>
    <property type="match status" value="1"/>
</dbReference>
<name>A0ABR3P3V4_9PEZI</name>
<evidence type="ECO:0000313" key="4">
    <source>
        <dbReference type="Proteomes" id="UP001562354"/>
    </source>
</evidence>
<sequence>MSSNESRQPHLDILTLPDISKSDMDLVDSSFFQSDDSPKRELPTPASILEKGGDQGVSVIKIPDLNIAVKIDQATYLRLEEAQTMCAMRQMFPNGEIPVPEVFGWRRYNGQVFIYMSLIHGETLRVAWPSLTEDNKLSIQSDLRQIIMRLRRITQDAPPVIASVNRGTVQDRFFKTDYEAGPFFNIKSFNDWVFAAATRQRPGPEGISGLDLPEMYRNLLPDTGSVYFTHGDLTLGNIMVSKKSGYQTIEAIIDWEQAGWYPEYWEYGKMCYGVEVSHEWRTEDWPDKIVEPFEDAWFAMAEYYVWRCP</sequence>
<dbReference type="PANTHER" id="PTHR21310">
    <property type="entry name" value="AMINOGLYCOSIDE PHOSPHOTRANSFERASE-RELATED-RELATED"/>
    <property type="match status" value="1"/>
</dbReference>
<organism evidence="3 4">
    <name type="scientific">Neodothiora populina</name>
    <dbReference type="NCBI Taxonomy" id="2781224"/>
    <lineage>
        <taxon>Eukaryota</taxon>
        <taxon>Fungi</taxon>
        <taxon>Dikarya</taxon>
        <taxon>Ascomycota</taxon>
        <taxon>Pezizomycotina</taxon>
        <taxon>Dothideomycetes</taxon>
        <taxon>Dothideomycetidae</taxon>
        <taxon>Dothideales</taxon>
        <taxon>Dothioraceae</taxon>
        <taxon>Neodothiora</taxon>
    </lineage>
</organism>
<feature type="domain" description="Aminoglycoside phosphotransferase" evidence="2">
    <location>
        <begin position="87"/>
        <end position="302"/>
    </location>
</feature>
<dbReference type="RefSeq" id="XP_069197038.1">
    <property type="nucleotide sequence ID" value="XM_069348581.1"/>
</dbReference>
<keyword evidence="4" id="KW-1185">Reference proteome</keyword>